<evidence type="ECO:0000313" key="1">
    <source>
        <dbReference type="EMBL" id="QFS51908.1"/>
    </source>
</evidence>
<gene>
    <name evidence="1" type="ORF">GXM_09402</name>
    <name evidence="2" type="ORF">GXM_09920</name>
</gene>
<sequence length="37" mass="4368">MIIDLNHYFSLSIKRSFLCDYLNVYEEREKGKGNAVT</sequence>
<organism evidence="2 3">
    <name type="scientific">Nostoc sphaeroides CCNUC1</name>
    <dbReference type="NCBI Taxonomy" id="2653204"/>
    <lineage>
        <taxon>Bacteria</taxon>
        <taxon>Bacillati</taxon>
        <taxon>Cyanobacteriota</taxon>
        <taxon>Cyanophyceae</taxon>
        <taxon>Nostocales</taxon>
        <taxon>Nostocaceae</taxon>
        <taxon>Nostoc</taxon>
    </lineage>
</organism>
<keyword evidence="3" id="KW-1185">Reference proteome</keyword>
<dbReference type="KEGG" id="nsh:GXM_09402"/>
<dbReference type="KEGG" id="nsh:GXM_09920"/>
<dbReference type="Proteomes" id="UP000326678">
    <property type="component" value="Chromosome pGXM01"/>
</dbReference>
<dbReference type="AlphaFoldDB" id="A0A5P8WJT7"/>
<dbReference type="EMBL" id="CP045228">
    <property type="protein sequence ID" value="QFS52426.1"/>
    <property type="molecule type" value="Genomic_DNA"/>
</dbReference>
<dbReference type="Proteomes" id="UP000326678">
    <property type="component" value="Chromosome Gxm2"/>
</dbReference>
<protein>
    <submittedName>
        <fullName evidence="2">Uncharacterized protein</fullName>
    </submittedName>
</protein>
<evidence type="ECO:0000313" key="3">
    <source>
        <dbReference type="Proteomes" id="UP000326678"/>
    </source>
</evidence>
<name>A0A5P8WJT7_9NOSO</name>
<reference evidence="2 3" key="1">
    <citation type="submission" date="2019-10" db="EMBL/GenBank/DDBJ databases">
        <title>Genomic and transcriptomic insights into the perfect genentic adaptation of a filamentous nitrogen-fixing cyanobacterium to rice fields.</title>
        <authorList>
            <person name="Chen Z."/>
        </authorList>
    </citation>
    <scope>NUCLEOTIDE SEQUENCE [LARGE SCALE GENOMIC DNA]</scope>
    <source>
        <strain evidence="2">CCNUC1</strain>
    </source>
</reference>
<dbReference type="EMBL" id="CP045227">
    <property type="protein sequence ID" value="QFS51908.1"/>
    <property type="molecule type" value="Genomic_DNA"/>
</dbReference>
<evidence type="ECO:0000313" key="2">
    <source>
        <dbReference type="EMBL" id="QFS52426.1"/>
    </source>
</evidence>
<proteinExistence type="predicted"/>
<accession>A0A5P8WJT7</accession>